<keyword evidence="14" id="KW-1185">Reference proteome</keyword>
<dbReference type="CDD" id="cd07743">
    <property type="entry name" value="metallo-hydrolase-like_MBL-fold"/>
    <property type="match status" value="1"/>
</dbReference>
<evidence type="ECO:0000256" key="2">
    <source>
        <dbReference type="ARBA" id="ARBA00001947"/>
    </source>
</evidence>
<comment type="catalytic activity">
    <reaction evidence="1">
        <text>a beta-lactam + H2O = a substituted beta-amino acid</text>
        <dbReference type="Rhea" id="RHEA:20401"/>
        <dbReference type="ChEBI" id="CHEBI:15377"/>
        <dbReference type="ChEBI" id="CHEBI:35627"/>
        <dbReference type="ChEBI" id="CHEBI:140347"/>
        <dbReference type="EC" id="3.5.2.6"/>
    </reaction>
</comment>
<dbReference type="STRING" id="1150625.Q75_04795"/>
<evidence type="ECO:0000256" key="3">
    <source>
        <dbReference type="ARBA" id="ARBA00004418"/>
    </source>
</evidence>
<dbReference type="Proteomes" id="UP000074108">
    <property type="component" value="Unassembled WGS sequence"/>
</dbReference>
<dbReference type="AlphaFoldDB" id="A0A147KA39"/>
<dbReference type="PANTHER" id="PTHR42951:SF14">
    <property type="entry name" value="METALLO-BETA-LACTAMASE SUPERFAMILY PROTEIN"/>
    <property type="match status" value="1"/>
</dbReference>
<keyword evidence="6" id="KW-0479">Metal-binding</keyword>
<comment type="caution">
    <text evidence="13">The sequence shown here is derived from an EMBL/GenBank/DDBJ whole genome shotgun (WGS) entry which is preliminary data.</text>
</comment>
<dbReference type="EMBL" id="LDYG01000021">
    <property type="protein sequence ID" value="KUP07553.1"/>
    <property type="molecule type" value="Genomic_DNA"/>
</dbReference>
<evidence type="ECO:0000256" key="6">
    <source>
        <dbReference type="ARBA" id="ARBA00022723"/>
    </source>
</evidence>
<keyword evidence="11" id="KW-0046">Antibiotic resistance</keyword>
<sequence>MKWTPLKENIGYFSGSVNIGYMMKEEKGILIDTGLDKSSVKKVLSYLKKHNFPLDYCILTHSHADHIGGFTEILKQSKVECWAPEFEKSLMVQTRLEPIYLWNGAEPLQSLRSKFLEAPSIPEDCLTSISEEGIIRMGPFELTVYFLKGHSYQQIGVMYEDVLFASDSYFGREVASKHKILFIVDAKETLHTLNRIKTLPFKWSIPGHGEVERKEATIETLQYNEDLHQKCIKTITTALGTEKLTVETILEMVLNQYEIQCNSVSRWLLFRTSITAYVTSLIHEGNVEVSLEHNKMVFSIAHT</sequence>
<dbReference type="GO" id="GO:0017001">
    <property type="term" value="P:antibiotic catabolic process"/>
    <property type="evidence" value="ECO:0007669"/>
    <property type="project" value="InterPro"/>
</dbReference>
<evidence type="ECO:0000256" key="11">
    <source>
        <dbReference type="ARBA" id="ARBA00023251"/>
    </source>
</evidence>
<evidence type="ECO:0000313" key="14">
    <source>
        <dbReference type="Proteomes" id="UP000074108"/>
    </source>
</evidence>
<keyword evidence="10" id="KW-0862">Zinc</keyword>
<keyword evidence="8" id="KW-0574">Periplasm</keyword>
<keyword evidence="9" id="KW-0378">Hydrolase</keyword>
<evidence type="ECO:0000256" key="9">
    <source>
        <dbReference type="ARBA" id="ARBA00022801"/>
    </source>
</evidence>
<dbReference type="PANTHER" id="PTHR42951">
    <property type="entry name" value="METALLO-BETA-LACTAMASE DOMAIN-CONTAINING"/>
    <property type="match status" value="1"/>
</dbReference>
<dbReference type="RefSeq" id="WP_059350581.1">
    <property type="nucleotide sequence ID" value="NZ_LDYG01000021.1"/>
</dbReference>
<dbReference type="PROSITE" id="PS00743">
    <property type="entry name" value="BETA_LACTAMASE_B_1"/>
    <property type="match status" value="1"/>
</dbReference>
<dbReference type="SUPFAM" id="SSF56281">
    <property type="entry name" value="Metallo-hydrolase/oxidoreductase"/>
    <property type="match status" value="1"/>
</dbReference>
<dbReference type="InterPro" id="IPR050855">
    <property type="entry name" value="NDM-1-like"/>
</dbReference>
<dbReference type="Pfam" id="PF00753">
    <property type="entry name" value="Lactamase_B"/>
    <property type="match status" value="1"/>
</dbReference>
<comment type="similarity">
    <text evidence="4">Belongs to the metallo-beta-lactamase superfamily. Class-B beta-lactamase family.</text>
</comment>
<evidence type="ECO:0000256" key="10">
    <source>
        <dbReference type="ARBA" id="ARBA00022833"/>
    </source>
</evidence>
<organism evidence="13 14">
    <name type="scientific">Bacillus coahuilensis p1.1.43</name>
    <dbReference type="NCBI Taxonomy" id="1150625"/>
    <lineage>
        <taxon>Bacteria</taxon>
        <taxon>Bacillati</taxon>
        <taxon>Bacillota</taxon>
        <taxon>Bacilli</taxon>
        <taxon>Bacillales</taxon>
        <taxon>Bacillaceae</taxon>
        <taxon>Bacillus</taxon>
    </lineage>
</organism>
<dbReference type="EC" id="3.5.2.6" evidence="5"/>
<dbReference type="SMART" id="SM00849">
    <property type="entry name" value="Lactamase_B"/>
    <property type="match status" value="1"/>
</dbReference>
<keyword evidence="7" id="KW-0732">Signal</keyword>
<name>A0A147KA39_9BACI</name>
<dbReference type="GO" id="GO:0046677">
    <property type="term" value="P:response to antibiotic"/>
    <property type="evidence" value="ECO:0007669"/>
    <property type="project" value="UniProtKB-KW"/>
</dbReference>
<evidence type="ECO:0000256" key="1">
    <source>
        <dbReference type="ARBA" id="ARBA00001526"/>
    </source>
</evidence>
<evidence type="ECO:0000256" key="4">
    <source>
        <dbReference type="ARBA" id="ARBA00005250"/>
    </source>
</evidence>
<gene>
    <name evidence="13" type="ORF">Q75_04795</name>
</gene>
<dbReference type="InterPro" id="IPR036866">
    <property type="entry name" value="RibonucZ/Hydroxyglut_hydro"/>
</dbReference>
<evidence type="ECO:0000256" key="7">
    <source>
        <dbReference type="ARBA" id="ARBA00022729"/>
    </source>
</evidence>
<dbReference type="Gene3D" id="3.60.15.10">
    <property type="entry name" value="Ribonuclease Z/Hydroxyacylglutathione hydrolase-like"/>
    <property type="match status" value="1"/>
</dbReference>
<protein>
    <recommendedName>
        <fullName evidence="5">beta-lactamase</fullName>
        <ecNumber evidence="5">3.5.2.6</ecNumber>
    </recommendedName>
</protein>
<dbReference type="GO" id="GO:0008800">
    <property type="term" value="F:beta-lactamase activity"/>
    <property type="evidence" value="ECO:0007669"/>
    <property type="project" value="UniProtKB-EC"/>
</dbReference>
<dbReference type="InterPro" id="IPR001279">
    <property type="entry name" value="Metallo-B-lactamas"/>
</dbReference>
<evidence type="ECO:0000256" key="5">
    <source>
        <dbReference type="ARBA" id="ARBA00012865"/>
    </source>
</evidence>
<dbReference type="GO" id="GO:0008270">
    <property type="term" value="F:zinc ion binding"/>
    <property type="evidence" value="ECO:0007669"/>
    <property type="project" value="InterPro"/>
</dbReference>
<comment type="cofactor">
    <cofactor evidence="2">
        <name>Zn(2+)</name>
        <dbReference type="ChEBI" id="CHEBI:29105"/>
    </cofactor>
</comment>
<evidence type="ECO:0000259" key="12">
    <source>
        <dbReference type="SMART" id="SM00849"/>
    </source>
</evidence>
<evidence type="ECO:0000256" key="8">
    <source>
        <dbReference type="ARBA" id="ARBA00022764"/>
    </source>
</evidence>
<accession>A0A147KA39</accession>
<dbReference type="OrthoDB" id="11380at2"/>
<feature type="domain" description="Metallo-beta-lactamase" evidence="12">
    <location>
        <begin position="16"/>
        <end position="208"/>
    </location>
</feature>
<evidence type="ECO:0000313" key="13">
    <source>
        <dbReference type="EMBL" id="KUP07553.1"/>
    </source>
</evidence>
<comment type="subcellular location">
    <subcellularLocation>
        <location evidence="3">Periplasm</location>
    </subcellularLocation>
</comment>
<dbReference type="GO" id="GO:0042597">
    <property type="term" value="C:periplasmic space"/>
    <property type="evidence" value="ECO:0007669"/>
    <property type="project" value="UniProtKB-SubCell"/>
</dbReference>
<reference evidence="13 14" key="1">
    <citation type="journal article" date="2016" name="Front. Microbiol.">
        <title>Microevolution Analysis of Bacillus coahuilensis Unveils Differences in Phosphorus Acquisition Strategies and Their Regulation.</title>
        <authorList>
            <person name="Gomez-Lunar Z."/>
            <person name="Hernandez-Gonzalez I."/>
            <person name="Rodriguez-Torres M.D."/>
            <person name="Souza V."/>
            <person name="Olmedo-Alvarez G."/>
        </authorList>
    </citation>
    <scope>NUCLEOTIDE SEQUENCE [LARGE SCALE GENOMIC DNA]</scope>
    <source>
        <strain evidence="14">p1.1.43</strain>
    </source>
</reference>
<proteinExistence type="inferred from homology"/>
<dbReference type="InterPro" id="IPR001018">
    <property type="entry name" value="Beta-lactamase_class-B_CS"/>
</dbReference>
<dbReference type="PATRIC" id="fig|1150625.3.peg.1006"/>